<dbReference type="EMBL" id="BAAAYG010000010">
    <property type="protein sequence ID" value="GAA3287133.1"/>
    <property type="molecule type" value="Genomic_DNA"/>
</dbReference>
<reference evidence="6" key="1">
    <citation type="journal article" date="2019" name="Int. J. Syst. Evol. Microbiol.">
        <title>The Global Catalogue of Microorganisms (GCM) 10K type strain sequencing project: providing services to taxonomists for standard genome sequencing and annotation.</title>
        <authorList>
            <consortium name="The Broad Institute Genomics Platform"/>
            <consortium name="The Broad Institute Genome Sequencing Center for Infectious Disease"/>
            <person name="Wu L."/>
            <person name="Ma J."/>
        </authorList>
    </citation>
    <scope>NUCLEOTIDE SEQUENCE [LARGE SCALE GENOMIC DNA]</scope>
    <source>
        <strain evidence="6">JCM 11483</strain>
    </source>
</reference>
<dbReference type="InterPro" id="IPR011008">
    <property type="entry name" value="Dimeric_a/b-barrel"/>
</dbReference>
<dbReference type="SUPFAM" id="SSF46785">
    <property type="entry name" value="Winged helix' DNA-binding domain"/>
    <property type="match status" value="2"/>
</dbReference>
<evidence type="ECO:0000313" key="6">
    <source>
        <dbReference type="Proteomes" id="UP001501736"/>
    </source>
</evidence>
<evidence type="ECO:0000256" key="2">
    <source>
        <dbReference type="ARBA" id="ARBA00023125"/>
    </source>
</evidence>
<gene>
    <name evidence="5" type="ORF">GCM10020260_23130</name>
</gene>
<protein>
    <submittedName>
        <fullName evidence="5">Lrp/AsnC family transcriptional regulator</fullName>
    </submittedName>
</protein>
<dbReference type="PRINTS" id="PR00033">
    <property type="entry name" value="HTHASNC"/>
</dbReference>
<keyword evidence="1" id="KW-0805">Transcription regulation</keyword>
<dbReference type="Gene3D" id="1.10.10.10">
    <property type="entry name" value="Winged helix-like DNA-binding domain superfamily/Winged helix DNA-binding domain"/>
    <property type="match status" value="2"/>
</dbReference>
<comment type="caution">
    <text evidence="5">The sequence shown here is derived from an EMBL/GenBank/DDBJ whole genome shotgun (WGS) entry which is preliminary data.</text>
</comment>
<dbReference type="PROSITE" id="PS50956">
    <property type="entry name" value="HTH_ASNC_2"/>
    <property type="match status" value="2"/>
</dbReference>
<dbReference type="InterPro" id="IPR036390">
    <property type="entry name" value="WH_DNA-bd_sf"/>
</dbReference>
<dbReference type="PANTHER" id="PTHR30154:SF34">
    <property type="entry name" value="TRANSCRIPTIONAL REGULATOR AZLB"/>
    <property type="match status" value="1"/>
</dbReference>
<dbReference type="Proteomes" id="UP001501736">
    <property type="component" value="Unassembled WGS sequence"/>
</dbReference>
<evidence type="ECO:0000256" key="3">
    <source>
        <dbReference type="ARBA" id="ARBA00023163"/>
    </source>
</evidence>
<accession>A0ABP6RJ93</accession>
<dbReference type="SMART" id="SM00344">
    <property type="entry name" value="HTH_ASNC"/>
    <property type="match status" value="2"/>
</dbReference>
<dbReference type="InterPro" id="IPR019887">
    <property type="entry name" value="Tscrpt_reg_AsnC/Lrp_C"/>
</dbReference>
<name>A0ABP6RJ93_9MICC</name>
<evidence type="ECO:0000313" key="5">
    <source>
        <dbReference type="EMBL" id="GAA3287133.1"/>
    </source>
</evidence>
<dbReference type="Pfam" id="PF01037">
    <property type="entry name" value="AsnC_trans_reg"/>
    <property type="match status" value="1"/>
</dbReference>
<keyword evidence="6" id="KW-1185">Reference proteome</keyword>
<dbReference type="Pfam" id="PF13404">
    <property type="entry name" value="HTH_AsnC-type"/>
    <property type="match status" value="2"/>
</dbReference>
<proteinExistence type="predicted"/>
<dbReference type="InterPro" id="IPR000485">
    <property type="entry name" value="AsnC-type_HTH_dom"/>
</dbReference>
<dbReference type="Gene3D" id="3.30.70.920">
    <property type="match status" value="2"/>
</dbReference>
<evidence type="ECO:0000259" key="4">
    <source>
        <dbReference type="PROSITE" id="PS50956"/>
    </source>
</evidence>
<organism evidence="5 6">
    <name type="scientific">Nesterenkonia halobia</name>
    <dbReference type="NCBI Taxonomy" id="37922"/>
    <lineage>
        <taxon>Bacteria</taxon>
        <taxon>Bacillati</taxon>
        <taxon>Actinomycetota</taxon>
        <taxon>Actinomycetes</taxon>
        <taxon>Micrococcales</taxon>
        <taxon>Micrococcaceae</taxon>
        <taxon>Nesterenkonia</taxon>
    </lineage>
</organism>
<dbReference type="SUPFAM" id="SSF54909">
    <property type="entry name" value="Dimeric alpha+beta barrel"/>
    <property type="match status" value="2"/>
</dbReference>
<dbReference type="InterPro" id="IPR019888">
    <property type="entry name" value="Tscrpt_reg_AsnC-like"/>
</dbReference>
<feature type="domain" description="HTH asnC-type" evidence="4">
    <location>
        <begin position="150"/>
        <end position="216"/>
    </location>
</feature>
<evidence type="ECO:0000256" key="1">
    <source>
        <dbReference type="ARBA" id="ARBA00023015"/>
    </source>
</evidence>
<dbReference type="InterPro" id="IPR036388">
    <property type="entry name" value="WH-like_DNA-bd_sf"/>
</dbReference>
<dbReference type="RefSeq" id="WP_344721518.1">
    <property type="nucleotide sequence ID" value="NZ_BAAAYG010000010.1"/>
</dbReference>
<sequence length="301" mass="32492">MVDVDDALIRALQQDGRRSYSGLARDLGLSRNQVSARVRAMVAQGRIRIVAAADPGLLGERVMAHVAVVGAGPSSAVVEALCARDDVPLVSAVTGGHDLIAEIRTSDLGSLQEALDWLRRFPEVAALDVALYVEVSSGVFITEHSAARGIDEVDVRLIEQLRHDGRASCRHLARTVMLSESAVRGRLERLTSSGVVRIGAVVAHDAESRRTKIGLGITLCGDGEPVVAALRQCPELEFAARTVGRFDLVATLNSAEAATLVSRIEELTALPQVARMETWHHLQTWKEDYALSLSRERALRG</sequence>
<dbReference type="PANTHER" id="PTHR30154">
    <property type="entry name" value="LEUCINE-RESPONSIVE REGULATORY PROTEIN"/>
    <property type="match status" value="1"/>
</dbReference>
<keyword evidence="2" id="KW-0238">DNA-binding</keyword>
<feature type="domain" description="HTH asnC-type" evidence="4">
    <location>
        <begin position="1"/>
        <end position="61"/>
    </location>
</feature>
<keyword evidence="3" id="KW-0804">Transcription</keyword>